<evidence type="ECO:0000313" key="3">
    <source>
        <dbReference type="Proteomes" id="UP000092445"/>
    </source>
</evidence>
<evidence type="ECO:0000256" key="1">
    <source>
        <dbReference type="SAM" id="Phobius"/>
    </source>
</evidence>
<proteinExistence type="predicted"/>
<dbReference type="Proteomes" id="UP000092445">
    <property type="component" value="Unassembled WGS sequence"/>
</dbReference>
<dbReference type="AlphaFoldDB" id="A0A1A9Z6S5"/>
<feature type="transmembrane region" description="Helical" evidence="1">
    <location>
        <begin position="46"/>
        <end position="68"/>
    </location>
</feature>
<name>A0A1A9Z6S5_GLOPL</name>
<keyword evidence="3" id="KW-1185">Reference proteome</keyword>
<organism evidence="2 3">
    <name type="scientific">Glossina pallidipes</name>
    <name type="common">Tsetse fly</name>
    <dbReference type="NCBI Taxonomy" id="7398"/>
    <lineage>
        <taxon>Eukaryota</taxon>
        <taxon>Metazoa</taxon>
        <taxon>Ecdysozoa</taxon>
        <taxon>Arthropoda</taxon>
        <taxon>Hexapoda</taxon>
        <taxon>Insecta</taxon>
        <taxon>Pterygota</taxon>
        <taxon>Neoptera</taxon>
        <taxon>Endopterygota</taxon>
        <taxon>Diptera</taxon>
        <taxon>Brachycera</taxon>
        <taxon>Muscomorpha</taxon>
        <taxon>Hippoboscoidea</taxon>
        <taxon>Glossinidae</taxon>
        <taxon>Glossina</taxon>
    </lineage>
</organism>
<reference evidence="3" key="1">
    <citation type="submission" date="2014-03" db="EMBL/GenBank/DDBJ databases">
        <authorList>
            <person name="Aksoy S."/>
            <person name="Warren W."/>
            <person name="Wilson R.K."/>
        </authorList>
    </citation>
    <scope>NUCLEOTIDE SEQUENCE [LARGE SCALE GENOMIC DNA]</scope>
    <source>
        <strain evidence="3">IAEA</strain>
    </source>
</reference>
<sequence>MTGSADGSKASGVTTLTVVVFQFGPVVFTIIMTLGQTAAILLSCVIYHHIVTTLGVLGVIIVFLATLLRLQLTFICNYSFVNCALHPTMTIGFVTFPKLQITEFKVALCARLMQDSMTMVVLI</sequence>
<feature type="transmembrane region" description="Helical" evidence="1">
    <location>
        <begin position="12"/>
        <end position="34"/>
    </location>
</feature>
<accession>A0A1A9Z6S5</accession>
<dbReference type="VEuPathDB" id="VectorBase:GPAI005560"/>
<reference evidence="2" key="2">
    <citation type="submission" date="2020-05" db="UniProtKB">
        <authorList>
            <consortium name="EnsemblMetazoa"/>
        </authorList>
    </citation>
    <scope>IDENTIFICATION</scope>
    <source>
        <strain evidence="2">IAEA</strain>
    </source>
</reference>
<keyword evidence="1" id="KW-1133">Transmembrane helix</keyword>
<keyword evidence="1" id="KW-0812">Transmembrane</keyword>
<protein>
    <submittedName>
        <fullName evidence="2">Uncharacterized protein</fullName>
    </submittedName>
</protein>
<evidence type="ECO:0000313" key="2">
    <source>
        <dbReference type="EnsemblMetazoa" id="GPAI005560-PA"/>
    </source>
</evidence>
<dbReference type="STRING" id="7398.A0A1A9Z6S5"/>
<keyword evidence="1" id="KW-0472">Membrane</keyword>
<dbReference type="EnsemblMetazoa" id="GPAI005560-RA">
    <property type="protein sequence ID" value="GPAI005560-PA"/>
    <property type="gene ID" value="GPAI005560"/>
</dbReference>